<dbReference type="InterPro" id="IPR036282">
    <property type="entry name" value="Glutathione-S-Trfase_C_sf"/>
</dbReference>
<dbReference type="RefSeq" id="WP_191074979.1">
    <property type="nucleotide sequence ID" value="NZ_JACTAG010000001.1"/>
</dbReference>
<gene>
    <name evidence="2" type="ORF">H9Q16_09050</name>
</gene>
<evidence type="ECO:0000313" key="3">
    <source>
        <dbReference type="Proteomes" id="UP000635142"/>
    </source>
</evidence>
<dbReference type="EMBL" id="JACTAG010000001">
    <property type="protein sequence ID" value="MBD3664067.1"/>
    <property type="molecule type" value="Genomic_DNA"/>
</dbReference>
<dbReference type="Pfam" id="PF02798">
    <property type="entry name" value="GST_N"/>
    <property type="match status" value="1"/>
</dbReference>
<dbReference type="PANTHER" id="PTHR44051:SF9">
    <property type="entry name" value="GLUTATHIONE S-TRANSFERASE 1"/>
    <property type="match status" value="1"/>
</dbReference>
<evidence type="ECO:0000313" key="2">
    <source>
        <dbReference type="EMBL" id="MBD3664067.1"/>
    </source>
</evidence>
<dbReference type="SFLD" id="SFLDG00358">
    <property type="entry name" value="Main_(cytGST)"/>
    <property type="match status" value="1"/>
</dbReference>
<dbReference type="Gene3D" id="1.20.1050.10">
    <property type="match status" value="1"/>
</dbReference>
<keyword evidence="3" id="KW-1185">Reference proteome</keyword>
<dbReference type="Proteomes" id="UP000635142">
    <property type="component" value="Unassembled WGS sequence"/>
</dbReference>
<name>A0A927D5X6_9RHOB</name>
<dbReference type="InterPro" id="IPR036249">
    <property type="entry name" value="Thioredoxin-like_sf"/>
</dbReference>
<dbReference type="CDD" id="cd03046">
    <property type="entry name" value="GST_N_GTT1_like"/>
    <property type="match status" value="1"/>
</dbReference>
<dbReference type="PANTHER" id="PTHR44051">
    <property type="entry name" value="GLUTATHIONE S-TRANSFERASE-RELATED"/>
    <property type="match status" value="1"/>
</dbReference>
<reference evidence="2" key="1">
    <citation type="submission" date="2020-08" db="EMBL/GenBank/DDBJ databases">
        <title>Sulfitobacter aestuariivivens sp. nov., isolated from a tidal flat.</title>
        <authorList>
            <person name="Park S."/>
            <person name="Yoon J.-H."/>
        </authorList>
    </citation>
    <scope>NUCLEOTIDE SEQUENCE</scope>
    <source>
        <strain evidence="2">TSTF-M16</strain>
    </source>
</reference>
<dbReference type="SUPFAM" id="SSF52833">
    <property type="entry name" value="Thioredoxin-like"/>
    <property type="match status" value="1"/>
</dbReference>
<evidence type="ECO:0000259" key="1">
    <source>
        <dbReference type="PROSITE" id="PS50404"/>
    </source>
</evidence>
<dbReference type="Gene3D" id="3.40.30.10">
    <property type="entry name" value="Glutaredoxin"/>
    <property type="match status" value="1"/>
</dbReference>
<comment type="caution">
    <text evidence="2">The sequence shown here is derived from an EMBL/GenBank/DDBJ whole genome shotgun (WGS) entry which is preliminary data.</text>
</comment>
<proteinExistence type="predicted"/>
<dbReference type="PROSITE" id="PS50404">
    <property type="entry name" value="GST_NTER"/>
    <property type="match status" value="1"/>
</dbReference>
<feature type="domain" description="GST N-terminal" evidence="1">
    <location>
        <begin position="1"/>
        <end position="81"/>
    </location>
</feature>
<dbReference type="InterPro" id="IPR040079">
    <property type="entry name" value="Glutathione_S-Trfase"/>
</dbReference>
<dbReference type="SFLD" id="SFLDS00019">
    <property type="entry name" value="Glutathione_Transferase_(cytos"/>
    <property type="match status" value="1"/>
</dbReference>
<dbReference type="InterPro" id="IPR004045">
    <property type="entry name" value="Glutathione_S-Trfase_N"/>
</dbReference>
<organism evidence="2 3">
    <name type="scientific">Sulfitobacter aestuariivivens</name>
    <dbReference type="NCBI Taxonomy" id="2766981"/>
    <lineage>
        <taxon>Bacteria</taxon>
        <taxon>Pseudomonadati</taxon>
        <taxon>Pseudomonadota</taxon>
        <taxon>Alphaproteobacteria</taxon>
        <taxon>Rhodobacterales</taxon>
        <taxon>Roseobacteraceae</taxon>
        <taxon>Sulfitobacter</taxon>
    </lineage>
</organism>
<protein>
    <submittedName>
        <fullName evidence="2">Glutathione S-transferase</fullName>
    </submittedName>
</protein>
<sequence>MITLHHLNRSRSHRILWLLEEIGEPYKVAAYQRDPKTNLAPPELALVHPLGKSPMIEIDGELVVESAAIVEVLCERFAPQMIPERGTPAYLRHLEAMHFAEGSAMTPILLNLYVSNLGDAGKPLHPRITSELDRHYRYMNDMLRPSGHFVQDSLSAADIMLSFPAEIAMRQERGDDYPALAGFVEMIQGREAYQRATQKGRSAQGDN</sequence>
<dbReference type="AlphaFoldDB" id="A0A927D5X6"/>
<accession>A0A927D5X6</accession>
<dbReference type="SUPFAM" id="SSF47616">
    <property type="entry name" value="GST C-terminal domain-like"/>
    <property type="match status" value="1"/>
</dbReference>
<dbReference type="SFLD" id="SFLDG01150">
    <property type="entry name" value="Main.1:_Beta-like"/>
    <property type="match status" value="1"/>
</dbReference>